<keyword evidence="2" id="KW-1185">Reference proteome</keyword>
<feature type="non-terminal residue" evidence="1">
    <location>
        <position position="1"/>
    </location>
</feature>
<dbReference type="EMBL" id="CAJVPW010000156">
    <property type="protein sequence ID" value="CAG8445029.1"/>
    <property type="molecule type" value="Genomic_DNA"/>
</dbReference>
<accession>A0ACA9K0K3</accession>
<reference evidence="1" key="1">
    <citation type="submission" date="2021-06" db="EMBL/GenBank/DDBJ databases">
        <authorList>
            <person name="Kallberg Y."/>
            <person name="Tangrot J."/>
            <person name="Rosling A."/>
        </authorList>
    </citation>
    <scope>NUCLEOTIDE SEQUENCE</scope>
    <source>
        <strain evidence="1">28 12/20/2015</strain>
    </source>
</reference>
<comment type="caution">
    <text evidence="1">The sequence shown here is derived from an EMBL/GenBank/DDBJ whole genome shotgun (WGS) entry which is preliminary data.</text>
</comment>
<organism evidence="1 2">
    <name type="scientific">Cetraspora pellucida</name>
    <dbReference type="NCBI Taxonomy" id="1433469"/>
    <lineage>
        <taxon>Eukaryota</taxon>
        <taxon>Fungi</taxon>
        <taxon>Fungi incertae sedis</taxon>
        <taxon>Mucoromycota</taxon>
        <taxon>Glomeromycotina</taxon>
        <taxon>Glomeromycetes</taxon>
        <taxon>Diversisporales</taxon>
        <taxon>Gigasporaceae</taxon>
        <taxon>Cetraspora</taxon>
    </lineage>
</organism>
<evidence type="ECO:0000313" key="2">
    <source>
        <dbReference type="Proteomes" id="UP000789366"/>
    </source>
</evidence>
<gene>
    <name evidence="1" type="ORF">SPELUC_LOCUS443</name>
</gene>
<sequence>LQVSFNDTNNSESSSMTSENSIMLEQQHKSLLRATTMLLNDILNLYLSTYQDKDPLWHQNFYNY</sequence>
<evidence type="ECO:0000313" key="1">
    <source>
        <dbReference type="EMBL" id="CAG8445029.1"/>
    </source>
</evidence>
<protein>
    <submittedName>
        <fullName evidence="1">13978_t:CDS:1</fullName>
    </submittedName>
</protein>
<proteinExistence type="predicted"/>
<name>A0ACA9K0K3_9GLOM</name>
<dbReference type="Proteomes" id="UP000789366">
    <property type="component" value="Unassembled WGS sequence"/>
</dbReference>